<feature type="compositionally biased region" description="Polar residues" evidence="1">
    <location>
        <begin position="123"/>
        <end position="132"/>
    </location>
</feature>
<feature type="region of interest" description="Disordered" evidence="1">
    <location>
        <begin position="96"/>
        <end position="176"/>
    </location>
</feature>
<proteinExistence type="predicted"/>
<feature type="compositionally biased region" description="Polar residues" evidence="1">
    <location>
        <begin position="142"/>
        <end position="162"/>
    </location>
</feature>
<dbReference type="PANTHER" id="PTHR22891">
    <property type="entry name" value="EUKARYOTIC TRANSLATION INITIATION FACTOR 2C"/>
    <property type="match status" value="1"/>
</dbReference>
<dbReference type="PROSITE" id="PS50822">
    <property type="entry name" value="PIWI"/>
    <property type="match status" value="1"/>
</dbReference>
<dbReference type="InterPro" id="IPR003165">
    <property type="entry name" value="Piwi"/>
</dbReference>
<accession>A0A9P4QJB3</accession>
<dbReference type="EMBL" id="MU003766">
    <property type="protein sequence ID" value="KAF2725797.1"/>
    <property type="molecule type" value="Genomic_DNA"/>
</dbReference>
<sequence length="1187" mass="131821">MACSCIRCRNVKPPADPGVPENHSLSHCYQKWSLEKNGLPLWSNFPNVGTPQDQVGDYYACERLLAQHDNLRAAETARIGGDTKYMMEKAFRKVYNPDGSKVQPPAPHSTVRRGAAQGFATRSRGTNNNTSHRLGHTFQRGRGSSASYTPVTRGSSYHSTGRANRGDIGSQHSSLKQVLRPQDLAVQQKFERCDLDVYDGLQPQELEGTGSKIKAYGAPVRTVTNHIALNGVPNKVYRYTINFGEVYAEGSSDRKSPVTQRSIKSLALDEFCQSKSFNNKPFGTDCVTFWCLEDLRGEDLVAQDVRFSKLSGRVFIVTHISLKFDQCIAFHRFGNHDPLGNTEASRSLVGRLQTLDGDQSALRSTALNALFSHYAHHRTLNSASNTPANSDPHASTSTVPDGLNKIFLTGGYDTAPARDEWLVMLRGYFTSIRPGQHQPLININIATAAFFKPERLSVVYDQIQTSIQSHNVHYPPPDRLLRGLRVSIAYERQRHGSLDPNIPANRHRVITEFGETPDRQHFVADGTETTVKAQFEAMGYRLSRLDLPCANLGAKLTSRSADQTSHGQNQAQPQIWIPLELLNLDQGQRFPKVLQGKHSDMMIKSAVRRPAQNQCLIVKEGFSCLGIGSDSSIQQRTGLQLGSSLVSIPATMLESPWLLYGSNGGPNAGDRPLKPLSGSWNLKDCKFLSARYGPHTTVRALDFCSPAYLHETPTKTDFMAGLSGVMKGHNMICDYTTDGKSRIHMANPTTDDDFRRAVEMNEQAVHNSNLLIAFMPRRQKLLYGIIKRVCDQELGIPTVCVSEMQFQDERGNWKTRGGHFLGPAPQLYSNLAMKINFKLGGLNHCVVNPNNESSKDRHPSSPFDNLDKDTIVLGADVTHCAYVGRTNIPSIAAVVGSYDNRFVNFRGAVRLQPSRQETISSFQDMILEHLTTYRAIHKKLPKRIIFYRDGVGEDQFSACVREELSAISNGFEKARALSSDPAPIPVSICFIVAGKRHNTRFYAAKSGGSSFVAGRWDNRNQKYVPNGNLKPGLLVDSVITRPDVGDGVYDFFLQSHAAIQGTARSAHYTVLSDGGLKPQQIVELTHAFCYNYQRATKAVSYPSPAYYADRLCARAALYLEGAIEKIARGSEAKKGQLDKTAEEIALPNDEAQSRMAERLVELLSSKWLAPNRSNPWHPNMDKIMFWL</sequence>
<evidence type="ECO:0000256" key="1">
    <source>
        <dbReference type="SAM" id="MobiDB-lite"/>
    </source>
</evidence>
<organism evidence="3 4">
    <name type="scientific">Polychaeton citri CBS 116435</name>
    <dbReference type="NCBI Taxonomy" id="1314669"/>
    <lineage>
        <taxon>Eukaryota</taxon>
        <taxon>Fungi</taxon>
        <taxon>Dikarya</taxon>
        <taxon>Ascomycota</taxon>
        <taxon>Pezizomycotina</taxon>
        <taxon>Dothideomycetes</taxon>
        <taxon>Dothideomycetidae</taxon>
        <taxon>Capnodiales</taxon>
        <taxon>Capnodiaceae</taxon>
        <taxon>Polychaeton</taxon>
    </lineage>
</organism>
<dbReference type="InterPro" id="IPR036397">
    <property type="entry name" value="RNaseH_sf"/>
</dbReference>
<dbReference type="InterPro" id="IPR014811">
    <property type="entry name" value="ArgoL1"/>
</dbReference>
<dbReference type="Pfam" id="PF02171">
    <property type="entry name" value="Piwi"/>
    <property type="match status" value="1"/>
</dbReference>
<keyword evidence="4" id="KW-1185">Reference proteome</keyword>
<comment type="caution">
    <text evidence="3">The sequence shown here is derived from an EMBL/GenBank/DDBJ whole genome shotgun (WGS) entry which is preliminary data.</text>
</comment>
<dbReference type="SMART" id="SM01163">
    <property type="entry name" value="DUF1785"/>
    <property type="match status" value="1"/>
</dbReference>
<dbReference type="Gene3D" id="3.40.50.2300">
    <property type="match status" value="1"/>
</dbReference>
<reference evidence="3" key="1">
    <citation type="journal article" date="2020" name="Stud. Mycol.">
        <title>101 Dothideomycetes genomes: a test case for predicting lifestyles and emergence of pathogens.</title>
        <authorList>
            <person name="Haridas S."/>
            <person name="Albert R."/>
            <person name="Binder M."/>
            <person name="Bloem J."/>
            <person name="Labutti K."/>
            <person name="Salamov A."/>
            <person name="Andreopoulos B."/>
            <person name="Baker S."/>
            <person name="Barry K."/>
            <person name="Bills G."/>
            <person name="Bluhm B."/>
            <person name="Cannon C."/>
            <person name="Castanera R."/>
            <person name="Culley D."/>
            <person name="Daum C."/>
            <person name="Ezra D."/>
            <person name="Gonzalez J."/>
            <person name="Henrissat B."/>
            <person name="Kuo A."/>
            <person name="Liang C."/>
            <person name="Lipzen A."/>
            <person name="Lutzoni F."/>
            <person name="Magnuson J."/>
            <person name="Mondo S."/>
            <person name="Nolan M."/>
            <person name="Ohm R."/>
            <person name="Pangilinan J."/>
            <person name="Park H.-J."/>
            <person name="Ramirez L."/>
            <person name="Alfaro M."/>
            <person name="Sun H."/>
            <person name="Tritt A."/>
            <person name="Yoshinaga Y."/>
            <person name="Zwiers L.-H."/>
            <person name="Turgeon B."/>
            <person name="Goodwin S."/>
            <person name="Spatafora J."/>
            <person name="Crous P."/>
            <person name="Grigoriev I."/>
        </authorList>
    </citation>
    <scope>NUCLEOTIDE SEQUENCE</scope>
    <source>
        <strain evidence="3">CBS 116435</strain>
    </source>
</reference>
<dbReference type="Gene3D" id="2.170.260.10">
    <property type="entry name" value="paz domain"/>
    <property type="match status" value="1"/>
</dbReference>
<dbReference type="SMART" id="SM00950">
    <property type="entry name" value="Piwi"/>
    <property type="match status" value="1"/>
</dbReference>
<dbReference type="AlphaFoldDB" id="A0A9P4QJB3"/>
<evidence type="ECO:0000313" key="4">
    <source>
        <dbReference type="Proteomes" id="UP000799441"/>
    </source>
</evidence>
<dbReference type="OrthoDB" id="10252740at2759"/>
<dbReference type="InterPro" id="IPR036085">
    <property type="entry name" value="PAZ_dom_sf"/>
</dbReference>
<dbReference type="SUPFAM" id="SSF101690">
    <property type="entry name" value="PAZ domain"/>
    <property type="match status" value="1"/>
</dbReference>
<evidence type="ECO:0000259" key="2">
    <source>
        <dbReference type="PROSITE" id="PS50822"/>
    </source>
</evidence>
<name>A0A9P4QJB3_9PEZI</name>
<feature type="domain" description="Piwi" evidence="2">
    <location>
        <begin position="770"/>
        <end position="1120"/>
    </location>
</feature>
<evidence type="ECO:0000313" key="3">
    <source>
        <dbReference type="EMBL" id="KAF2725797.1"/>
    </source>
</evidence>
<dbReference type="SUPFAM" id="SSF53098">
    <property type="entry name" value="Ribonuclease H-like"/>
    <property type="match status" value="1"/>
</dbReference>
<dbReference type="GO" id="GO:0003676">
    <property type="term" value="F:nucleic acid binding"/>
    <property type="evidence" value="ECO:0007669"/>
    <property type="project" value="InterPro"/>
</dbReference>
<protein>
    <submittedName>
        <fullName evidence="3">Piwi-domain-containing protein</fullName>
    </submittedName>
</protein>
<dbReference type="Proteomes" id="UP000799441">
    <property type="component" value="Unassembled WGS sequence"/>
</dbReference>
<gene>
    <name evidence="3" type="ORF">K431DRAFT_327400</name>
</gene>
<dbReference type="Gene3D" id="3.30.420.10">
    <property type="entry name" value="Ribonuclease H-like superfamily/Ribonuclease H"/>
    <property type="match status" value="1"/>
</dbReference>
<dbReference type="InterPro" id="IPR012337">
    <property type="entry name" value="RNaseH-like_sf"/>
</dbReference>
<dbReference type="Pfam" id="PF08699">
    <property type="entry name" value="ArgoL1"/>
    <property type="match status" value="1"/>
</dbReference>